<comment type="subcellular location">
    <subcellularLocation>
        <location evidence="1">Membrane</location>
        <topology evidence="1">Multi-pass membrane protein</topology>
    </subcellularLocation>
</comment>
<feature type="transmembrane region" description="Helical" evidence="5">
    <location>
        <begin position="316"/>
        <end position="337"/>
    </location>
</feature>
<dbReference type="GO" id="GO:0022857">
    <property type="term" value="F:transmembrane transporter activity"/>
    <property type="evidence" value="ECO:0007669"/>
    <property type="project" value="InterPro"/>
</dbReference>
<name>A0A914YBG8_9BILA</name>
<evidence type="ECO:0000256" key="1">
    <source>
        <dbReference type="ARBA" id="ARBA00004141"/>
    </source>
</evidence>
<dbReference type="InterPro" id="IPR011701">
    <property type="entry name" value="MFS"/>
</dbReference>
<dbReference type="PANTHER" id="PTHR11662:SF53">
    <property type="entry name" value="MAJOR FACILITATOR SUPERFAMILY (MFS) PROFILE DOMAIN-CONTAINING PROTEIN"/>
    <property type="match status" value="1"/>
</dbReference>
<dbReference type="Proteomes" id="UP000887577">
    <property type="component" value="Unplaced"/>
</dbReference>
<dbReference type="Gene3D" id="1.20.1250.20">
    <property type="entry name" value="MFS general substrate transporter like domains"/>
    <property type="match status" value="1"/>
</dbReference>
<feature type="transmembrane region" description="Helical" evidence="5">
    <location>
        <begin position="22"/>
        <end position="41"/>
    </location>
</feature>
<feature type="transmembrane region" description="Helical" evidence="5">
    <location>
        <begin position="109"/>
        <end position="128"/>
    </location>
</feature>
<dbReference type="InterPro" id="IPR036259">
    <property type="entry name" value="MFS_trans_sf"/>
</dbReference>
<feature type="transmembrane region" description="Helical" evidence="5">
    <location>
        <begin position="281"/>
        <end position="304"/>
    </location>
</feature>
<evidence type="ECO:0000256" key="3">
    <source>
        <dbReference type="ARBA" id="ARBA00022989"/>
    </source>
</evidence>
<keyword evidence="3 5" id="KW-1133">Transmembrane helix</keyword>
<accession>A0A914YBG8</accession>
<reference evidence="7" key="1">
    <citation type="submission" date="2022-11" db="UniProtKB">
        <authorList>
            <consortium name="WormBaseParasite"/>
        </authorList>
    </citation>
    <scope>IDENTIFICATION</scope>
</reference>
<dbReference type="Pfam" id="PF07690">
    <property type="entry name" value="MFS_1"/>
    <property type="match status" value="1"/>
</dbReference>
<keyword evidence="6" id="KW-1185">Reference proteome</keyword>
<dbReference type="GO" id="GO:0016020">
    <property type="term" value="C:membrane"/>
    <property type="evidence" value="ECO:0007669"/>
    <property type="project" value="UniProtKB-SubCell"/>
</dbReference>
<proteinExistence type="predicted"/>
<dbReference type="InterPro" id="IPR050382">
    <property type="entry name" value="MFS_Na/Anion_cotransporter"/>
</dbReference>
<keyword evidence="4 5" id="KW-0472">Membrane</keyword>
<dbReference type="AlphaFoldDB" id="A0A914YBG8"/>
<organism evidence="6 7">
    <name type="scientific">Panagrolaimus superbus</name>
    <dbReference type="NCBI Taxonomy" id="310955"/>
    <lineage>
        <taxon>Eukaryota</taxon>
        <taxon>Metazoa</taxon>
        <taxon>Ecdysozoa</taxon>
        <taxon>Nematoda</taxon>
        <taxon>Chromadorea</taxon>
        <taxon>Rhabditida</taxon>
        <taxon>Tylenchina</taxon>
        <taxon>Panagrolaimomorpha</taxon>
        <taxon>Panagrolaimoidea</taxon>
        <taxon>Panagrolaimidae</taxon>
        <taxon>Panagrolaimus</taxon>
    </lineage>
</organism>
<dbReference type="GO" id="GO:0006820">
    <property type="term" value="P:monoatomic anion transport"/>
    <property type="evidence" value="ECO:0007669"/>
    <property type="project" value="TreeGrafter"/>
</dbReference>
<keyword evidence="2 5" id="KW-0812">Transmembrane</keyword>
<feature type="transmembrane region" description="Helical" evidence="5">
    <location>
        <begin position="224"/>
        <end position="244"/>
    </location>
</feature>
<evidence type="ECO:0000313" key="7">
    <source>
        <dbReference type="WBParaSite" id="PSU_v2.g16621.t1"/>
    </source>
</evidence>
<feature type="transmembrane region" description="Helical" evidence="5">
    <location>
        <begin position="48"/>
        <end position="67"/>
    </location>
</feature>
<evidence type="ECO:0000256" key="4">
    <source>
        <dbReference type="ARBA" id="ARBA00023136"/>
    </source>
</evidence>
<feature type="transmembrane region" description="Helical" evidence="5">
    <location>
        <begin position="140"/>
        <end position="160"/>
    </location>
</feature>
<sequence>MIKCPLHGYGGDLEWESDQEGLVLAAQNAGSLLMIITGLYADKVNGKIMVSISLVLCTIGNLTLPWLAEKSFWYAIGARISIGIADACMTPSVNSLITRWFPQSERAAAIGIITGGRQIGTLFILPTAGYLCTRKDINGGWPTIFTLSGIISALVVLFWIPMGADKPSKQYCISHRERLFIESKIACESIGKRTQKRNVPWKHLLTSLPLWVGIFSLICHEYPLAFNAVASLGLSFSIFAVPFFGKEHAGFAIVSLCFAMAFAGLHTPGVQTALLQLAPPFSGIITGISFFIVAWFSICNKILTKWIVQNGTREEWGVVFFVSSGVAFLPVIVFSLWGSNERQWWAAPSSRTSFYTLSRQQSRSSFGSSFTAKSTKSLTK</sequence>
<feature type="transmembrane region" description="Helical" evidence="5">
    <location>
        <begin position="251"/>
        <end position="269"/>
    </location>
</feature>
<dbReference type="PANTHER" id="PTHR11662">
    <property type="entry name" value="SOLUTE CARRIER FAMILY 17"/>
    <property type="match status" value="1"/>
</dbReference>
<evidence type="ECO:0000313" key="6">
    <source>
        <dbReference type="Proteomes" id="UP000887577"/>
    </source>
</evidence>
<protein>
    <submittedName>
        <fullName evidence="7">Major facilitator superfamily (MFS) profile domain-containing protein</fullName>
    </submittedName>
</protein>
<dbReference type="SUPFAM" id="SSF103473">
    <property type="entry name" value="MFS general substrate transporter"/>
    <property type="match status" value="1"/>
</dbReference>
<dbReference type="WBParaSite" id="PSU_v2.g16621.t1">
    <property type="protein sequence ID" value="PSU_v2.g16621.t1"/>
    <property type="gene ID" value="PSU_v2.g16621"/>
</dbReference>
<evidence type="ECO:0000256" key="2">
    <source>
        <dbReference type="ARBA" id="ARBA00022692"/>
    </source>
</evidence>
<evidence type="ECO:0000256" key="5">
    <source>
        <dbReference type="SAM" id="Phobius"/>
    </source>
</evidence>